<keyword evidence="2" id="KW-0238">DNA-binding</keyword>
<dbReference type="EMBL" id="JAQNDM010000002">
    <property type="protein sequence ID" value="MDC0709087.1"/>
    <property type="molecule type" value="Genomic_DNA"/>
</dbReference>
<dbReference type="Gene3D" id="1.10.150.690">
    <property type="entry name" value="DUF2063"/>
    <property type="match status" value="1"/>
</dbReference>
<dbReference type="Pfam" id="PF09836">
    <property type="entry name" value="DUF2063"/>
    <property type="match status" value="1"/>
</dbReference>
<evidence type="ECO:0000259" key="1">
    <source>
        <dbReference type="Pfam" id="PF09836"/>
    </source>
</evidence>
<organism evidence="2 3">
    <name type="scientific">Stigmatella ashevillensis</name>
    <dbReference type="NCBI Taxonomy" id="2995309"/>
    <lineage>
        <taxon>Bacteria</taxon>
        <taxon>Pseudomonadati</taxon>
        <taxon>Myxococcota</taxon>
        <taxon>Myxococcia</taxon>
        <taxon>Myxococcales</taxon>
        <taxon>Cystobacterineae</taxon>
        <taxon>Archangiaceae</taxon>
        <taxon>Stigmatella</taxon>
    </lineage>
</organism>
<feature type="domain" description="Putative DNA-binding" evidence="1">
    <location>
        <begin position="33"/>
        <end position="99"/>
    </location>
</feature>
<reference evidence="2 3" key="1">
    <citation type="submission" date="2022-11" db="EMBL/GenBank/DDBJ databases">
        <title>Minimal conservation of predation-associated metabolite biosynthetic gene clusters underscores biosynthetic potential of Myxococcota including descriptions for ten novel species: Archangium lansinium sp. nov., Myxococcus landrumus sp. nov., Nannocystis bai.</title>
        <authorList>
            <person name="Ahearne A."/>
            <person name="Stevens C."/>
            <person name="Dowd S."/>
        </authorList>
    </citation>
    <scope>NUCLEOTIDE SEQUENCE [LARGE SCALE GENOMIC DNA]</scope>
    <source>
        <strain evidence="2 3">NCWAL01</strain>
    </source>
</reference>
<dbReference type="RefSeq" id="WP_272137340.1">
    <property type="nucleotide sequence ID" value="NZ_JAQNDM010000002.1"/>
</dbReference>
<keyword evidence="3" id="KW-1185">Reference proteome</keyword>
<sequence length="237" mass="26625">MKPGLRHFFDSMEDFLAPPSGLERLRAAHPGWDESPSRVALYGEFVSHHVRTTLAKLYPFTQACVGPERWEALLDAFEVQRPARHYEMNQMGEGFPAFVADRAEAHGLKAFIPALARFEWTDWTVYTSEEALPGKVEQLTVNPTLAILQHPFRLCAWVRGQCAAPAPQEGEEMALLWRHPQQLTTWFMPGHDRALLVVKMALEGLSAESVAAATGVPEADIHRAVEECVREGFILRP</sequence>
<evidence type="ECO:0000313" key="3">
    <source>
        <dbReference type="Proteomes" id="UP001221838"/>
    </source>
</evidence>
<accession>A0ABT5D602</accession>
<name>A0ABT5D602_9BACT</name>
<comment type="caution">
    <text evidence="2">The sequence shown here is derived from an EMBL/GenBank/DDBJ whole genome shotgun (WGS) entry which is preliminary data.</text>
</comment>
<dbReference type="Proteomes" id="UP001221838">
    <property type="component" value="Unassembled WGS sequence"/>
</dbReference>
<evidence type="ECO:0000313" key="2">
    <source>
        <dbReference type="EMBL" id="MDC0709087.1"/>
    </source>
</evidence>
<dbReference type="GO" id="GO:0003677">
    <property type="term" value="F:DNA binding"/>
    <property type="evidence" value="ECO:0007669"/>
    <property type="project" value="UniProtKB-KW"/>
</dbReference>
<protein>
    <submittedName>
        <fullName evidence="2">DNA-binding domain-containing protein</fullName>
    </submittedName>
</protein>
<dbReference type="InterPro" id="IPR018640">
    <property type="entry name" value="DUF2063"/>
</dbReference>
<dbReference type="InterPro" id="IPR044922">
    <property type="entry name" value="DUF2063_N_sf"/>
</dbReference>
<proteinExistence type="predicted"/>
<gene>
    <name evidence="2" type="ORF">POL68_11495</name>
</gene>